<proteinExistence type="predicted"/>
<keyword evidence="2" id="KW-1185">Reference proteome</keyword>
<reference evidence="1" key="1">
    <citation type="submission" date="2020-10" db="EMBL/GenBank/DDBJ databases">
        <title>Sequencing the genomes of 1000 actinobacteria strains.</title>
        <authorList>
            <person name="Klenk H.-P."/>
        </authorList>
    </citation>
    <scope>NUCLEOTIDE SEQUENCE</scope>
    <source>
        <strain evidence="1">DSM 45354</strain>
    </source>
</reference>
<dbReference type="RefSeq" id="WP_273374710.1">
    <property type="nucleotide sequence ID" value="NZ_JADBEM010000001.1"/>
</dbReference>
<dbReference type="Proteomes" id="UP000638648">
    <property type="component" value="Unassembled WGS sequence"/>
</dbReference>
<organism evidence="1 2">
    <name type="scientific">Actinopolymorpha pittospori</name>
    <dbReference type="NCBI Taxonomy" id="648752"/>
    <lineage>
        <taxon>Bacteria</taxon>
        <taxon>Bacillati</taxon>
        <taxon>Actinomycetota</taxon>
        <taxon>Actinomycetes</taxon>
        <taxon>Propionibacteriales</taxon>
        <taxon>Actinopolymorphaceae</taxon>
        <taxon>Actinopolymorpha</taxon>
    </lineage>
</organism>
<name>A0A927MMN4_9ACTN</name>
<evidence type="ECO:0000313" key="2">
    <source>
        <dbReference type="Proteomes" id="UP000638648"/>
    </source>
</evidence>
<gene>
    <name evidence="1" type="ORF">HEB94_000334</name>
</gene>
<sequence length="40" mass="4263">MRAEHVAGTLFAARHTGEALGRLAHLAAELAQHLPPFAET</sequence>
<evidence type="ECO:0000313" key="1">
    <source>
        <dbReference type="EMBL" id="MBE1603486.1"/>
    </source>
</evidence>
<protein>
    <submittedName>
        <fullName evidence="1">Uncharacterized protein</fullName>
    </submittedName>
</protein>
<accession>A0A927MMN4</accession>
<dbReference type="AlphaFoldDB" id="A0A927MMN4"/>
<dbReference type="EMBL" id="JADBEM010000001">
    <property type="protein sequence ID" value="MBE1603486.1"/>
    <property type="molecule type" value="Genomic_DNA"/>
</dbReference>
<comment type="caution">
    <text evidence="1">The sequence shown here is derived from an EMBL/GenBank/DDBJ whole genome shotgun (WGS) entry which is preliminary data.</text>
</comment>